<gene>
    <name evidence="2" type="ORF">JFJFMGFI_00044</name>
</gene>
<feature type="transmembrane region" description="Helical" evidence="1">
    <location>
        <begin position="98"/>
        <end position="118"/>
    </location>
</feature>
<feature type="transmembrane region" description="Helical" evidence="1">
    <location>
        <begin position="44"/>
        <end position="63"/>
    </location>
</feature>
<accession>A0A7G9YUG1</accession>
<keyword evidence="1" id="KW-0812">Transmembrane</keyword>
<dbReference type="AlphaFoldDB" id="A0A7G9YUG1"/>
<keyword evidence="1" id="KW-0472">Membrane</keyword>
<sequence length="119" mass="12758">MKDLLMMKELIIASAAFALFILCPRMAGMTNVISDATHVELVKVVVFGTLFSLPLIIAMALIFQRYGLVAALAFCVITDFAAAFAMREISMKAGVETIVIALFVILGVKVASVVSGWVS</sequence>
<dbReference type="EMBL" id="MT631474">
    <property type="protein sequence ID" value="QNO51645.1"/>
    <property type="molecule type" value="Genomic_DNA"/>
</dbReference>
<evidence type="ECO:0000313" key="2">
    <source>
        <dbReference type="EMBL" id="QNO51645.1"/>
    </source>
</evidence>
<keyword evidence="1" id="KW-1133">Transmembrane helix</keyword>
<feature type="transmembrane region" description="Helical" evidence="1">
    <location>
        <begin position="68"/>
        <end position="86"/>
    </location>
</feature>
<evidence type="ECO:0000256" key="1">
    <source>
        <dbReference type="SAM" id="Phobius"/>
    </source>
</evidence>
<reference evidence="2" key="1">
    <citation type="submission" date="2020-06" db="EMBL/GenBank/DDBJ databases">
        <title>Unique genomic features of the anaerobic methanotrophic archaea.</title>
        <authorList>
            <person name="Chadwick G.L."/>
            <person name="Skennerton C.T."/>
            <person name="Laso-Perez R."/>
            <person name="Leu A.O."/>
            <person name="Speth D.R."/>
            <person name="Yu H."/>
            <person name="Morgan-Lang C."/>
            <person name="Hatzenpichler R."/>
            <person name="Goudeau D."/>
            <person name="Malmstrom R."/>
            <person name="Brazelton W.J."/>
            <person name="Woyke T."/>
            <person name="Hallam S.J."/>
            <person name="Tyson G.W."/>
            <person name="Wegener G."/>
            <person name="Boetius A."/>
            <person name="Orphan V."/>
        </authorList>
    </citation>
    <scope>NUCLEOTIDE SEQUENCE</scope>
</reference>
<proteinExistence type="predicted"/>
<organism evidence="2">
    <name type="scientific">Candidatus Methanophagaceae archaeon ANME-1 ERB6</name>
    <dbReference type="NCBI Taxonomy" id="2759912"/>
    <lineage>
        <taxon>Archaea</taxon>
        <taxon>Methanobacteriati</taxon>
        <taxon>Methanobacteriota</taxon>
        <taxon>Stenosarchaea group</taxon>
        <taxon>Methanomicrobia</taxon>
        <taxon>Candidatus Methanophagales</taxon>
        <taxon>Candidatus Methanophagaceae</taxon>
    </lineage>
</organism>
<protein>
    <submittedName>
        <fullName evidence="2">Uncharacterized protein</fullName>
    </submittedName>
</protein>
<name>A0A7G9YUG1_9EURY</name>